<keyword evidence="4" id="KW-0456">Lyase</keyword>
<dbReference type="InterPro" id="IPR001533">
    <property type="entry name" value="Pterin_deHydtase"/>
</dbReference>
<evidence type="ECO:0000313" key="6">
    <source>
        <dbReference type="EMBL" id="GFF12201.1"/>
    </source>
</evidence>
<protein>
    <recommendedName>
        <fullName evidence="3">4a-hydroxytetrahydrobiopterin dehydratase</fullName>
        <ecNumber evidence="3">4.2.1.96</ecNumber>
    </recommendedName>
    <alternativeName>
        <fullName evidence="5">4-alpha-hydroxy-tetrahydropterin dehydratase</fullName>
    </alternativeName>
</protein>
<dbReference type="OrthoDB" id="277398at2759"/>
<dbReference type="GO" id="GO:0006729">
    <property type="term" value="P:tetrahydrobiopterin biosynthetic process"/>
    <property type="evidence" value="ECO:0007669"/>
    <property type="project" value="InterPro"/>
</dbReference>
<comment type="caution">
    <text evidence="6">The sequence shown here is derived from an EMBL/GenBank/DDBJ whole genome shotgun (WGS) entry which is preliminary data.</text>
</comment>
<accession>A0A5M3YLN0</accession>
<dbReference type="PANTHER" id="PTHR12599:SF0">
    <property type="entry name" value="PTERIN-4-ALPHA-CARBINOLAMINE DEHYDRATASE"/>
    <property type="match status" value="1"/>
</dbReference>
<dbReference type="VEuPathDB" id="FungiDB:ATEG_01224"/>
<dbReference type="Gene3D" id="3.30.1360.20">
    <property type="entry name" value="Transcriptional coactivator/pterin dehydratase"/>
    <property type="match status" value="1"/>
</dbReference>
<dbReference type="CDD" id="cd00488">
    <property type="entry name" value="PCD_DCoH"/>
    <property type="match status" value="1"/>
</dbReference>
<dbReference type="AlphaFoldDB" id="A0A5M3YLN0"/>
<comment type="similarity">
    <text evidence="2">Belongs to the pterin-4-alpha-carbinolamine dehydratase family.</text>
</comment>
<dbReference type="GO" id="GO:0008124">
    <property type="term" value="F:4-alpha-hydroxytetrahydrobiopterin dehydratase activity"/>
    <property type="evidence" value="ECO:0007669"/>
    <property type="project" value="UniProtKB-EC"/>
</dbReference>
<dbReference type="Pfam" id="PF01329">
    <property type="entry name" value="Pterin_4a"/>
    <property type="match status" value="1"/>
</dbReference>
<dbReference type="SUPFAM" id="SSF55248">
    <property type="entry name" value="PCD-like"/>
    <property type="match status" value="1"/>
</dbReference>
<evidence type="ECO:0000256" key="4">
    <source>
        <dbReference type="ARBA" id="ARBA00023239"/>
    </source>
</evidence>
<reference evidence="6 7" key="1">
    <citation type="submission" date="2020-01" db="EMBL/GenBank/DDBJ databases">
        <title>Aspergillus terreus IFO 6365 whole genome shotgun sequence.</title>
        <authorList>
            <person name="Kanamasa S."/>
            <person name="Takahashi H."/>
        </authorList>
    </citation>
    <scope>NUCLEOTIDE SEQUENCE [LARGE SCALE GENOMIC DNA]</scope>
    <source>
        <strain evidence="6 7">IFO 6365</strain>
    </source>
</reference>
<dbReference type="PANTHER" id="PTHR12599">
    <property type="entry name" value="PTERIN-4-ALPHA-CARBINOLAMINE DEHYDRATASE"/>
    <property type="match status" value="1"/>
</dbReference>
<dbReference type="InterPro" id="IPR036428">
    <property type="entry name" value="PCD_sf"/>
</dbReference>
<evidence type="ECO:0000256" key="2">
    <source>
        <dbReference type="ARBA" id="ARBA00006472"/>
    </source>
</evidence>
<gene>
    <name evidence="6" type="ORF">ATEIFO6365_0001042400</name>
</gene>
<comment type="catalytic activity">
    <reaction evidence="1">
        <text>(4aS,6R)-4a-hydroxy-L-erythro-5,6,7,8-tetrahydrobiopterin = (6R)-L-erythro-6,7-dihydrobiopterin + H2O</text>
        <dbReference type="Rhea" id="RHEA:11920"/>
        <dbReference type="ChEBI" id="CHEBI:15377"/>
        <dbReference type="ChEBI" id="CHEBI:15642"/>
        <dbReference type="ChEBI" id="CHEBI:43120"/>
        <dbReference type="EC" id="4.2.1.96"/>
    </reaction>
</comment>
<sequence length="125" mass="13549">MTTIQPRFAEGADTSDTRAGLDAITQRGWALDEEGMGIKKTFYFKSYFKAVSFVNVIASQSTSKKHHATMTVRIGSVDIHWTTHHPRGLTDKDLTMAQFCEEAAQLMGAVEEGQGKKCGPGPGGA</sequence>
<evidence type="ECO:0000256" key="3">
    <source>
        <dbReference type="ARBA" id="ARBA00013252"/>
    </source>
</evidence>
<evidence type="ECO:0000313" key="7">
    <source>
        <dbReference type="Proteomes" id="UP000452235"/>
    </source>
</evidence>
<dbReference type="Proteomes" id="UP000452235">
    <property type="component" value="Unassembled WGS sequence"/>
</dbReference>
<organism evidence="6 7">
    <name type="scientific">Aspergillus terreus</name>
    <dbReference type="NCBI Taxonomy" id="33178"/>
    <lineage>
        <taxon>Eukaryota</taxon>
        <taxon>Fungi</taxon>
        <taxon>Dikarya</taxon>
        <taxon>Ascomycota</taxon>
        <taxon>Pezizomycotina</taxon>
        <taxon>Eurotiomycetes</taxon>
        <taxon>Eurotiomycetidae</taxon>
        <taxon>Eurotiales</taxon>
        <taxon>Aspergillaceae</taxon>
        <taxon>Aspergillus</taxon>
        <taxon>Aspergillus subgen. Circumdati</taxon>
    </lineage>
</organism>
<dbReference type="EC" id="4.2.1.96" evidence="3"/>
<proteinExistence type="inferred from homology"/>
<dbReference type="EMBL" id="BLJY01000001">
    <property type="protein sequence ID" value="GFF12201.1"/>
    <property type="molecule type" value="Genomic_DNA"/>
</dbReference>
<evidence type="ECO:0000256" key="5">
    <source>
        <dbReference type="ARBA" id="ARBA00030497"/>
    </source>
</evidence>
<name>A0A5M3YLN0_ASPTE</name>
<evidence type="ECO:0000256" key="1">
    <source>
        <dbReference type="ARBA" id="ARBA00001554"/>
    </source>
</evidence>
<keyword evidence="7" id="KW-1185">Reference proteome</keyword>